<feature type="region of interest" description="Disordered" evidence="1">
    <location>
        <begin position="30"/>
        <end position="74"/>
    </location>
</feature>
<evidence type="ECO:0000256" key="1">
    <source>
        <dbReference type="SAM" id="MobiDB-lite"/>
    </source>
</evidence>
<keyword evidence="3" id="KW-1185">Reference proteome</keyword>
<name>A0A8H7Q5K7_9FUNG</name>
<comment type="caution">
    <text evidence="2">The sequence shown here is derived from an EMBL/GenBank/DDBJ whole genome shotgun (WGS) entry which is preliminary data.</text>
</comment>
<accession>A0A8H7Q5K7</accession>
<evidence type="ECO:0000313" key="3">
    <source>
        <dbReference type="Proteomes" id="UP000612746"/>
    </source>
</evidence>
<organism evidence="2 3">
    <name type="scientific">Umbelopsis vinacea</name>
    <dbReference type="NCBI Taxonomy" id="44442"/>
    <lineage>
        <taxon>Eukaryota</taxon>
        <taxon>Fungi</taxon>
        <taxon>Fungi incertae sedis</taxon>
        <taxon>Mucoromycota</taxon>
        <taxon>Mucoromycotina</taxon>
        <taxon>Umbelopsidomycetes</taxon>
        <taxon>Umbelopsidales</taxon>
        <taxon>Umbelopsidaceae</taxon>
        <taxon>Umbelopsis</taxon>
    </lineage>
</organism>
<protein>
    <submittedName>
        <fullName evidence="2">Uncharacterized protein</fullName>
    </submittedName>
</protein>
<dbReference type="EMBL" id="JAEPRA010000005">
    <property type="protein sequence ID" value="KAG2185683.1"/>
    <property type="molecule type" value="Genomic_DNA"/>
</dbReference>
<gene>
    <name evidence="2" type="ORF">INT44_002476</name>
</gene>
<proteinExistence type="predicted"/>
<feature type="compositionally biased region" description="Polar residues" evidence="1">
    <location>
        <begin position="46"/>
        <end position="59"/>
    </location>
</feature>
<dbReference type="Proteomes" id="UP000612746">
    <property type="component" value="Unassembled WGS sequence"/>
</dbReference>
<reference evidence="2" key="1">
    <citation type="submission" date="2020-12" db="EMBL/GenBank/DDBJ databases">
        <title>Metabolic potential, ecology and presence of endohyphal bacteria is reflected in genomic diversity of Mucoromycotina.</title>
        <authorList>
            <person name="Muszewska A."/>
            <person name="Okrasinska A."/>
            <person name="Steczkiewicz K."/>
            <person name="Drgas O."/>
            <person name="Orlowska M."/>
            <person name="Perlinska-Lenart U."/>
            <person name="Aleksandrzak-Piekarczyk T."/>
            <person name="Szatraj K."/>
            <person name="Zielenkiewicz U."/>
            <person name="Pilsyk S."/>
            <person name="Malc E."/>
            <person name="Mieczkowski P."/>
            <person name="Kruszewska J.S."/>
            <person name="Biernat P."/>
            <person name="Pawlowska J."/>
        </authorList>
    </citation>
    <scope>NUCLEOTIDE SEQUENCE</scope>
    <source>
        <strain evidence="2">WA0000051536</strain>
    </source>
</reference>
<dbReference type="AlphaFoldDB" id="A0A8H7Q5K7"/>
<sequence>MQHVKTLSQQADYHLVSNNHIPLGIHNAHHIRHASSPPNPHAMLYITSNESGRDNQSPNARPVSPGVRNPQGFR</sequence>
<evidence type="ECO:0000313" key="2">
    <source>
        <dbReference type="EMBL" id="KAG2185683.1"/>
    </source>
</evidence>